<evidence type="ECO:0000313" key="1">
    <source>
        <dbReference type="EMBL" id="SEH08595.1"/>
    </source>
</evidence>
<accession>A0A1H6FHR6</accession>
<dbReference type="RefSeq" id="WP_103922118.1">
    <property type="nucleotide sequence ID" value="NZ_FMSV02000553.1"/>
</dbReference>
<protein>
    <submittedName>
        <fullName evidence="1">Uncharacterized protein</fullName>
    </submittedName>
</protein>
<sequence>MKLDQPGTKTGIPVKRLKLRMQWHSPVDFDLAALYLNKNADYGLIYFADLGDVDSPPYMQLSDDDGVGGLSETQTLKEEILEISRLDEIDKIWIFCWDYEQLKKGLDARFTGSDIHLEVSASHGHWVSIPIQIEHNGNIVCIAVIDNTEHTQRDAQLINYNQISKLQSLDSISQLIELVT</sequence>
<keyword evidence="2" id="KW-1185">Reference proteome</keyword>
<proteinExistence type="predicted"/>
<dbReference type="OrthoDB" id="5624520at2"/>
<gene>
    <name evidence="1" type="ORF">MBHS_04487</name>
</gene>
<dbReference type="AlphaFoldDB" id="A0A1H6FHR6"/>
<name>A0A1H6FHR6_9GAMM</name>
<dbReference type="EMBL" id="FMSV02000553">
    <property type="protein sequence ID" value="SEH08595.1"/>
    <property type="molecule type" value="Genomic_DNA"/>
</dbReference>
<organism evidence="1 2">
    <name type="scientific">Candidatus Venteria ishoeyi</name>
    <dbReference type="NCBI Taxonomy" id="1899563"/>
    <lineage>
        <taxon>Bacteria</taxon>
        <taxon>Pseudomonadati</taxon>
        <taxon>Pseudomonadota</taxon>
        <taxon>Gammaproteobacteria</taxon>
        <taxon>Thiotrichales</taxon>
        <taxon>Thiotrichaceae</taxon>
        <taxon>Venteria</taxon>
    </lineage>
</organism>
<reference evidence="1 2" key="1">
    <citation type="submission" date="2016-10" db="EMBL/GenBank/DDBJ databases">
        <authorList>
            <person name="de Groot N.N."/>
        </authorList>
    </citation>
    <scope>NUCLEOTIDE SEQUENCE [LARGE SCALE GENOMIC DNA]</scope>
    <source>
        <strain evidence="1">MBHS1</strain>
    </source>
</reference>
<evidence type="ECO:0000313" key="2">
    <source>
        <dbReference type="Proteomes" id="UP000236724"/>
    </source>
</evidence>
<dbReference type="Proteomes" id="UP000236724">
    <property type="component" value="Unassembled WGS sequence"/>
</dbReference>